<feature type="compositionally biased region" description="Polar residues" evidence="1">
    <location>
        <begin position="372"/>
        <end position="382"/>
    </location>
</feature>
<protein>
    <submittedName>
        <fullName evidence="2">Uncharacterized protein</fullName>
    </submittedName>
</protein>
<proteinExistence type="predicted"/>
<comment type="caution">
    <text evidence="2">The sequence shown here is derived from an EMBL/GenBank/DDBJ whole genome shotgun (WGS) entry which is preliminary data.</text>
</comment>
<sequence>MTDSANDSAEKAVEEFINGGGPGAIAAETNVEKEELEKLEEVLDSVDDITPAVENPVEDSAISDAIESESKQLDSVPHNNGFSAFMENASDFAGKLDEVSESAGPDESLGTSELEVKEKEVESLVNLDENKDFSAVAHDLVSNGIEKTGETSTATVEDRSINASAGGEYEEVGIPERTDNQPPPAETPLVLRKSSWMNCCGLLGFKEFKLFFHWLKGFSGSPKSIRRASFISSFGGRPEDHQQASFIGKKAKGNEDHHDELHTLGAPASRTYPAIVQEDESLMGLLSLYPVRRYTDNEMNMGRCAKCKLKDETCRSLEFSSMSSQKHAMIKAIDSNKKKKKKKKKNSAIGCFKADIHEKKVAISFRKKNNQKKGTTSTNWNGPYNRLDL</sequence>
<reference evidence="2 3" key="1">
    <citation type="submission" date="2023-12" db="EMBL/GenBank/DDBJ databases">
        <title>A high-quality genome assembly for Dillenia turbinata (Dilleniales).</title>
        <authorList>
            <person name="Chanderbali A."/>
        </authorList>
    </citation>
    <scope>NUCLEOTIDE SEQUENCE [LARGE SCALE GENOMIC DNA]</scope>
    <source>
        <strain evidence="2">LSX21</strain>
        <tissue evidence="2">Leaf</tissue>
    </source>
</reference>
<feature type="region of interest" description="Disordered" evidence="1">
    <location>
        <begin position="164"/>
        <end position="186"/>
    </location>
</feature>
<gene>
    <name evidence="2" type="ORF">RJ641_016381</name>
</gene>
<evidence type="ECO:0000256" key="1">
    <source>
        <dbReference type="SAM" id="MobiDB-lite"/>
    </source>
</evidence>
<dbReference type="Proteomes" id="UP001370490">
    <property type="component" value="Unassembled WGS sequence"/>
</dbReference>
<accession>A0AAN8URR8</accession>
<organism evidence="2 3">
    <name type="scientific">Dillenia turbinata</name>
    <dbReference type="NCBI Taxonomy" id="194707"/>
    <lineage>
        <taxon>Eukaryota</taxon>
        <taxon>Viridiplantae</taxon>
        <taxon>Streptophyta</taxon>
        <taxon>Embryophyta</taxon>
        <taxon>Tracheophyta</taxon>
        <taxon>Spermatophyta</taxon>
        <taxon>Magnoliopsida</taxon>
        <taxon>eudicotyledons</taxon>
        <taxon>Gunneridae</taxon>
        <taxon>Pentapetalae</taxon>
        <taxon>Dilleniales</taxon>
        <taxon>Dilleniaceae</taxon>
        <taxon>Dillenia</taxon>
    </lineage>
</organism>
<evidence type="ECO:0000313" key="3">
    <source>
        <dbReference type="Proteomes" id="UP001370490"/>
    </source>
</evidence>
<keyword evidence="3" id="KW-1185">Reference proteome</keyword>
<name>A0AAN8URR8_9MAGN</name>
<dbReference type="EMBL" id="JBAMMX010000022">
    <property type="protein sequence ID" value="KAK6917959.1"/>
    <property type="molecule type" value="Genomic_DNA"/>
</dbReference>
<feature type="region of interest" description="Disordered" evidence="1">
    <location>
        <begin position="367"/>
        <end position="389"/>
    </location>
</feature>
<evidence type="ECO:0000313" key="2">
    <source>
        <dbReference type="EMBL" id="KAK6917959.1"/>
    </source>
</evidence>
<dbReference type="AlphaFoldDB" id="A0AAN8URR8"/>
<dbReference type="PANTHER" id="PTHR37187:SF7">
    <property type="entry name" value="EXPRESSED PROTEIN"/>
    <property type="match status" value="1"/>
</dbReference>
<dbReference type="PANTHER" id="PTHR37187">
    <property type="entry name" value="EXPRESSED PROTEIN"/>
    <property type="match status" value="1"/>
</dbReference>